<dbReference type="InterPro" id="IPR041616">
    <property type="entry name" value="PheRS_beta_core"/>
</dbReference>
<gene>
    <name evidence="15 20" type="primary">pheT</name>
    <name evidence="20" type="ORF">PITCH_A330031</name>
</gene>
<evidence type="ECO:0000256" key="3">
    <source>
        <dbReference type="ARBA" id="ARBA00011209"/>
    </source>
</evidence>
<sequence>MKISLNWLREYVDIDMQPEELGRLLTMSGLELEGLEPSGQSLGGIVVARIISISPHPEADRLSLCQVDTGNGEVQVVCGAPNIFSGALAPFAGAGVSLPSGATISDSKIRGVRSQGMLLAEDEMGLTEDHTGVMILPPNLAPGTPFSSMSSDLKRFELADWVFDLSITPNRPDWTSVLGVAREIAALIGQRLRRPEIIIEEGGSHIAGLASVSIADPVGCPRYAAGVIQGVDIGPSPFWMRRRLFLSGIRSINNIVDVTNYVLLEMGQPLHAFDYNKLRENRIIVRRAEKGETFTTLDGETRPLNDESLMICDGERPVALAGIMGGLNSEITPETQDVLLESAFFDPVTIRRCSKRLGLSTEASYRFERGVDIEGATTALKRAMSLVYQLAGGSIASGIIDNYPRPYTPPDIRLRIDKINRLLGTSLTKDAVTGYMKALEMDVRDSGEDQLLISPPSFRVDITREADLIEEVARVFGYENIPVTYPSIRPGQVNDAPELALSDQIRQIMSGLGFAEIITYSFISPKSADMLGAEEESPLRKFVPILNPLAIDQSVMRTSLIPGILNTVAVNVAHYEKDLKLFEWGKVFFQMGEDLQPNEKLLLTAVITGLAQKKSWHCDDRAVDFYDIKGVLEALLAALGLKDVTFKREKDFNSYDPEVSAGVYCKGSALGRVGRVSSNVLEAHGLEKINAFLFELDIAALLKEIPETRRFQSIARFPAVYRDISLLLNRNIESAGVVDIIKEKGSDLIESVEIFDLYEDIKSDRPEKSLAFRISYRSKDRTLDGAEVNSLHETIIDEIKLKTGGRLREG</sequence>
<keyword evidence="7 15" id="KW-0479">Metal-binding</keyword>
<comment type="subcellular location">
    <subcellularLocation>
        <location evidence="1 15">Cytoplasm</location>
    </subcellularLocation>
</comment>
<dbReference type="PANTHER" id="PTHR10947:SF0">
    <property type="entry name" value="PHENYLALANINE--TRNA LIGASE BETA SUBUNIT"/>
    <property type="match status" value="1"/>
</dbReference>
<comment type="subunit">
    <text evidence="3 15">Tetramer of two alpha and two beta subunits.</text>
</comment>
<reference evidence="20" key="1">
    <citation type="submission" date="2018-01" db="EMBL/GenBank/DDBJ databases">
        <authorList>
            <person name="Regsiter A."/>
            <person name="William W."/>
        </authorList>
    </citation>
    <scope>NUCLEOTIDE SEQUENCE</scope>
    <source>
        <strain evidence="20">TRIP AH-1</strain>
    </source>
</reference>
<dbReference type="SUPFAM" id="SSF55681">
    <property type="entry name" value="Class II aaRS and biotin synthetases"/>
    <property type="match status" value="1"/>
</dbReference>
<accession>A0A445MZ59</accession>
<feature type="binding site" evidence="15">
    <location>
        <position position="471"/>
    </location>
    <ligand>
        <name>Mg(2+)</name>
        <dbReference type="ChEBI" id="CHEBI:18420"/>
        <note>shared with alpha subunit</note>
    </ligand>
</feature>
<dbReference type="InterPro" id="IPR020825">
    <property type="entry name" value="Phe-tRNA_synthase-like_B3/B4"/>
</dbReference>
<dbReference type="NCBIfam" id="TIGR00472">
    <property type="entry name" value="pheT_bact"/>
    <property type="match status" value="1"/>
</dbReference>
<dbReference type="Pfam" id="PF01588">
    <property type="entry name" value="tRNA_bind"/>
    <property type="match status" value="1"/>
</dbReference>
<dbReference type="Gene3D" id="3.50.40.10">
    <property type="entry name" value="Phenylalanyl-trna Synthetase, Chain B, domain 3"/>
    <property type="match status" value="1"/>
</dbReference>
<comment type="cofactor">
    <cofactor evidence="15">
        <name>Mg(2+)</name>
        <dbReference type="ChEBI" id="CHEBI:18420"/>
    </cofactor>
    <text evidence="15">Binds 2 magnesium ions per tetramer.</text>
</comment>
<feature type="binding site" evidence="15">
    <location>
        <position position="461"/>
    </location>
    <ligand>
        <name>Mg(2+)</name>
        <dbReference type="ChEBI" id="CHEBI:18420"/>
        <note>shared with alpha subunit</note>
    </ligand>
</feature>
<dbReference type="GO" id="GO:0005524">
    <property type="term" value="F:ATP binding"/>
    <property type="evidence" value="ECO:0007669"/>
    <property type="project" value="UniProtKB-UniRule"/>
</dbReference>
<dbReference type="InterPro" id="IPR004532">
    <property type="entry name" value="Phe-tRNA-ligase_IIc_bsu_bact"/>
</dbReference>
<dbReference type="PROSITE" id="PS51483">
    <property type="entry name" value="B5"/>
    <property type="match status" value="1"/>
</dbReference>
<evidence type="ECO:0000256" key="1">
    <source>
        <dbReference type="ARBA" id="ARBA00004496"/>
    </source>
</evidence>
<keyword evidence="6 15" id="KW-0436">Ligase</keyword>
<dbReference type="GO" id="GO:0004826">
    <property type="term" value="F:phenylalanine-tRNA ligase activity"/>
    <property type="evidence" value="ECO:0007669"/>
    <property type="project" value="UniProtKB-UniRule"/>
</dbReference>
<evidence type="ECO:0000256" key="9">
    <source>
        <dbReference type="ARBA" id="ARBA00022840"/>
    </source>
</evidence>
<evidence type="ECO:0000256" key="16">
    <source>
        <dbReference type="PROSITE-ProRule" id="PRU00209"/>
    </source>
</evidence>
<dbReference type="Pfam" id="PF03483">
    <property type="entry name" value="B3_4"/>
    <property type="match status" value="1"/>
</dbReference>
<dbReference type="CDD" id="cd00769">
    <property type="entry name" value="PheRS_beta_core"/>
    <property type="match status" value="1"/>
</dbReference>
<dbReference type="InterPro" id="IPR012340">
    <property type="entry name" value="NA-bd_OB-fold"/>
</dbReference>
<dbReference type="EMBL" id="OJIN01000174">
    <property type="protein sequence ID" value="SPD74766.1"/>
    <property type="molecule type" value="Genomic_DNA"/>
</dbReference>
<evidence type="ECO:0000256" key="13">
    <source>
        <dbReference type="ARBA" id="ARBA00023146"/>
    </source>
</evidence>
<feature type="domain" description="FDX-ACB" evidence="18">
    <location>
        <begin position="715"/>
        <end position="808"/>
    </location>
</feature>
<keyword evidence="4 15" id="KW-0963">Cytoplasm</keyword>
<dbReference type="Pfam" id="PF17759">
    <property type="entry name" value="tRNA_synthFbeta"/>
    <property type="match status" value="1"/>
</dbReference>
<dbReference type="InterPro" id="IPR005121">
    <property type="entry name" value="Fdx_antiC-bd"/>
</dbReference>
<evidence type="ECO:0000256" key="4">
    <source>
        <dbReference type="ARBA" id="ARBA00022490"/>
    </source>
</evidence>
<dbReference type="FunFam" id="3.50.40.10:FF:000001">
    <property type="entry name" value="Phenylalanine--tRNA ligase beta subunit"/>
    <property type="match status" value="1"/>
</dbReference>
<dbReference type="InterPro" id="IPR033714">
    <property type="entry name" value="tRNA_bind_bactPheRS"/>
</dbReference>
<dbReference type="Gene3D" id="3.30.930.10">
    <property type="entry name" value="Bira Bifunctional Protein, Domain 2"/>
    <property type="match status" value="1"/>
</dbReference>
<dbReference type="EC" id="6.1.1.20" evidence="15"/>
<dbReference type="GO" id="GO:0009328">
    <property type="term" value="C:phenylalanine-tRNA ligase complex"/>
    <property type="evidence" value="ECO:0007669"/>
    <property type="project" value="TreeGrafter"/>
</dbReference>
<comment type="similarity">
    <text evidence="2 15">Belongs to the phenylalanyl-tRNA synthetase beta subunit family. Type 1 subfamily.</text>
</comment>
<evidence type="ECO:0000256" key="8">
    <source>
        <dbReference type="ARBA" id="ARBA00022741"/>
    </source>
</evidence>
<feature type="binding site" evidence="15">
    <location>
        <position position="470"/>
    </location>
    <ligand>
        <name>Mg(2+)</name>
        <dbReference type="ChEBI" id="CHEBI:18420"/>
        <note>shared with alpha subunit</note>
    </ligand>
</feature>
<dbReference type="InterPro" id="IPR045864">
    <property type="entry name" value="aa-tRNA-synth_II/BPL/LPL"/>
</dbReference>
<evidence type="ECO:0000259" key="19">
    <source>
        <dbReference type="PROSITE" id="PS51483"/>
    </source>
</evidence>
<dbReference type="InterPro" id="IPR005147">
    <property type="entry name" value="tRNA_synthase_B5-dom"/>
</dbReference>
<evidence type="ECO:0000256" key="12">
    <source>
        <dbReference type="ARBA" id="ARBA00022917"/>
    </source>
</evidence>
<keyword evidence="10 15" id="KW-0460">Magnesium</keyword>
<dbReference type="SUPFAM" id="SSF50249">
    <property type="entry name" value="Nucleic acid-binding proteins"/>
    <property type="match status" value="1"/>
</dbReference>
<dbReference type="InterPro" id="IPR045060">
    <property type="entry name" value="Phe-tRNA-ligase_IIc_bsu"/>
</dbReference>
<keyword evidence="11 16" id="KW-0694">RNA-binding</keyword>
<dbReference type="GO" id="GO:0000287">
    <property type="term" value="F:magnesium ion binding"/>
    <property type="evidence" value="ECO:0007669"/>
    <property type="project" value="UniProtKB-UniRule"/>
</dbReference>
<dbReference type="InterPro" id="IPR005146">
    <property type="entry name" value="B3/B4_tRNA-bd"/>
</dbReference>
<dbReference type="InterPro" id="IPR009061">
    <property type="entry name" value="DNA-bd_dom_put_sf"/>
</dbReference>
<evidence type="ECO:0000256" key="7">
    <source>
        <dbReference type="ARBA" id="ARBA00022723"/>
    </source>
</evidence>
<protein>
    <recommendedName>
        <fullName evidence="15">Phenylalanine--tRNA ligase beta subunit</fullName>
        <ecNumber evidence="15">6.1.1.20</ecNumber>
    </recommendedName>
    <alternativeName>
        <fullName evidence="15">Phenylalanyl-tRNA synthetase beta subunit</fullName>
        <shortName evidence="15">PheRS</shortName>
    </alternativeName>
</protein>
<evidence type="ECO:0000313" key="20">
    <source>
        <dbReference type="EMBL" id="SPD74766.1"/>
    </source>
</evidence>
<dbReference type="Pfam" id="PF03484">
    <property type="entry name" value="B5"/>
    <property type="match status" value="1"/>
</dbReference>
<evidence type="ECO:0000256" key="5">
    <source>
        <dbReference type="ARBA" id="ARBA00022555"/>
    </source>
</evidence>
<dbReference type="SUPFAM" id="SSF54991">
    <property type="entry name" value="Anticodon-binding domain of PheRS"/>
    <property type="match status" value="1"/>
</dbReference>
<dbReference type="GO" id="GO:0006432">
    <property type="term" value="P:phenylalanyl-tRNA aminoacylation"/>
    <property type="evidence" value="ECO:0007669"/>
    <property type="project" value="UniProtKB-UniRule"/>
</dbReference>
<evidence type="ECO:0000256" key="15">
    <source>
        <dbReference type="HAMAP-Rule" id="MF_00283"/>
    </source>
</evidence>
<dbReference type="SMART" id="SM00896">
    <property type="entry name" value="FDX-ACB"/>
    <property type="match status" value="1"/>
</dbReference>
<dbReference type="Gene3D" id="2.40.50.140">
    <property type="entry name" value="Nucleic acid-binding proteins"/>
    <property type="match status" value="1"/>
</dbReference>
<dbReference type="PROSITE" id="PS51447">
    <property type="entry name" value="FDX_ACB"/>
    <property type="match status" value="1"/>
</dbReference>
<organism evidence="20">
    <name type="scientific">uncultured Desulfobacterium sp</name>
    <dbReference type="NCBI Taxonomy" id="201089"/>
    <lineage>
        <taxon>Bacteria</taxon>
        <taxon>Pseudomonadati</taxon>
        <taxon>Thermodesulfobacteriota</taxon>
        <taxon>Desulfobacteria</taxon>
        <taxon>Desulfobacterales</taxon>
        <taxon>Desulfobacteriaceae</taxon>
        <taxon>Desulfobacterium</taxon>
        <taxon>environmental samples</taxon>
    </lineage>
</organism>
<evidence type="ECO:0000256" key="10">
    <source>
        <dbReference type="ARBA" id="ARBA00022842"/>
    </source>
</evidence>
<evidence type="ECO:0000256" key="2">
    <source>
        <dbReference type="ARBA" id="ARBA00008653"/>
    </source>
</evidence>
<evidence type="ECO:0000259" key="18">
    <source>
        <dbReference type="PROSITE" id="PS51447"/>
    </source>
</evidence>
<dbReference type="HAMAP" id="MF_00283">
    <property type="entry name" value="Phe_tRNA_synth_beta1"/>
    <property type="match status" value="1"/>
</dbReference>
<evidence type="ECO:0000256" key="6">
    <source>
        <dbReference type="ARBA" id="ARBA00022598"/>
    </source>
</evidence>
<feature type="domain" description="B5" evidence="19">
    <location>
        <begin position="407"/>
        <end position="483"/>
    </location>
</feature>
<dbReference type="InterPro" id="IPR036690">
    <property type="entry name" value="Fdx_antiC-bd_sf"/>
</dbReference>
<evidence type="ECO:0000256" key="14">
    <source>
        <dbReference type="ARBA" id="ARBA00049255"/>
    </source>
</evidence>
<dbReference type="SUPFAM" id="SSF56037">
    <property type="entry name" value="PheT/TilS domain"/>
    <property type="match status" value="1"/>
</dbReference>
<dbReference type="PROSITE" id="PS50886">
    <property type="entry name" value="TRBD"/>
    <property type="match status" value="1"/>
</dbReference>
<dbReference type="SMART" id="SM00873">
    <property type="entry name" value="B3_4"/>
    <property type="match status" value="1"/>
</dbReference>
<dbReference type="GO" id="GO:0000049">
    <property type="term" value="F:tRNA binding"/>
    <property type="evidence" value="ECO:0007669"/>
    <property type="project" value="UniProtKB-UniRule"/>
</dbReference>
<feature type="domain" description="TRNA-binding" evidence="17">
    <location>
        <begin position="39"/>
        <end position="147"/>
    </location>
</feature>
<keyword evidence="8 15" id="KW-0547">Nucleotide-binding</keyword>
<name>A0A445MZ59_9BACT</name>
<keyword evidence="12 15" id="KW-0648">Protein biosynthesis</keyword>
<dbReference type="AlphaFoldDB" id="A0A445MZ59"/>
<dbReference type="SUPFAM" id="SSF46955">
    <property type="entry name" value="Putative DNA-binding domain"/>
    <property type="match status" value="1"/>
</dbReference>
<dbReference type="SMART" id="SM00874">
    <property type="entry name" value="B5"/>
    <property type="match status" value="1"/>
</dbReference>
<evidence type="ECO:0000256" key="11">
    <source>
        <dbReference type="ARBA" id="ARBA00022884"/>
    </source>
</evidence>
<feature type="binding site" evidence="15">
    <location>
        <position position="467"/>
    </location>
    <ligand>
        <name>Mg(2+)</name>
        <dbReference type="ChEBI" id="CHEBI:18420"/>
        <note>shared with alpha subunit</note>
    </ligand>
</feature>
<keyword evidence="9 15" id="KW-0067">ATP-binding</keyword>
<keyword evidence="5 16" id="KW-0820">tRNA-binding</keyword>
<dbReference type="Gene3D" id="3.30.56.10">
    <property type="match status" value="2"/>
</dbReference>
<dbReference type="InterPro" id="IPR002547">
    <property type="entry name" value="tRNA-bd_dom"/>
</dbReference>
<dbReference type="CDD" id="cd02796">
    <property type="entry name" value="tRNA_bind_bactPheRS"/>
    <property type="match status" value="1"/>
</dbReference>
<dbReference type="PANTHER" id="PTHR10947">
    <property type="entry name" value="PHENYLALANYL-TRNA SYNTHETASE BETA CHAIN AND LEUCINE-RICH REPEAT-CONTAINING PROTEIN 47"/>
    <property type="match status" value="1"/>
</dbReference>
<dbReference type="Pfam" id="PF03147">
    <property type="entry name" value="FDX-ACB"/>
    <property type="match status" value="1"/>
</dbReference>
<evidence type="ECO:0000259" key="17">
    <source>
        <dbReference type="PROSITE" id="PS50886"/>
    </source>
</evidence>
<dbReference type="Gene3D" id="3.30.70.380">
    <property type="entry name" value="Ferrodoxin-fold anticodon-binding domain"/>
    <property type="match status" value="1"/>
</dbReference>
<keyword evidence="13 15" id="KW-0030">Aminoacyl-tRNA synthetase</keyword>
<comment type="catalytic activity">
    <reaction evidence="14 15">
        <text>tRNA(Phe) + L-phenylalanine + ATP = L-phenylalanyl-tRNA(Phe) + AMP + diphosphate + H(+)</text>
        <dbReference type="Rhea" id="RHEA:19413"/>
        <dbReference type="Rhea" id="RHEA-COMP:9668"/>
        <dbReference type="Rhea" id="RHEA-COMP:9699"/>
        <dbReference type="ChEBI" id="CHEBI:15378"/>
        <dbReference type="ChEBI" id="CHEBI:30616"/>
        <dbReference type="ChEBI" id="CHEBI:33019"/>
        <dbReference type="ChEBI" id="CHEBI:58095"/>
        <dbReference type="ChEBI" id="CHEBI:78442"/>
        <dbReference type="ChEBI" id="CHEBI:78531"/>
        <dbReference type="ChEBI" id="CHEBI:456215"/>
        <dbReference type="EC" id="6.1.1.20"/>
    </reaction>
</comment>
<proteinExistence type="inferred from homology"/>